<dbReference type="Proteomes" id="UP000036449">
    <property type="component" value="Unassembled WGS sequence"/>
</dbReference>
<gene>
    <name evidence="2" type="ORF">VQ03_07410</name>
</gene>
<sequence length="78" mass="8467">MDALHIRHLLPATIVKSSDPGHAQRRTGGRSGPDRYRQRYVHEAALLLSECRVLAFGHETTVAIAVSALSLGSLSISF</sequence>
<evidence type="ECO:0000313" key="2">
    <source>
        <dbReference type="EMBL" id="KMO43651.1"/>
    </source>
</evidence>
<feature type="region of interest" description="Disordered" evidence="1">
    <location>
        <begin position="15"/>
        <end position="35"/>
    </location>
</feature>
<proteinExistence type="predicted"/>
<evidence type="ECO:0000256" key="1">
    <source>
        <dbReference type="SAM" id="MobiDB-lite"/>
    </source>
</evidence>
<evidence type="ECO:0000313" key="3">
    <source>
        <dbReference type="Proteomes" id="UP000036449"/>
    </source>
</evidence>
<dbReference type="EMBL" id="LABZ01000040">
    <property type="protein sequence ID" value="KMO43651.1"/>
    <property type="molecule type" value="Genomic_DNA"/>
</dbReference>
<dbReference type="AlphaFoldDB" id="A0A0J6VWI7"/>
<keyword evidence="3" id="KW-1185">Reference proteome</keyword>
<comment type="caution">
    <text evidence="2">The sequence shown here is derived from an EMBL/GenBank/DDBJ whole genome shotgun (WGS) entry which is preliminary data.</text>
</comment>
<accession>A0A0J6VWI7</accession>
<organism evidence="2 3">
    <name type="scientific">Methylobacterium tarhaniae</name>
    <dbReference type="NCBI Taxonomy" id="1187852"/>
    <lineage>
        <taxon>Bacteria</taxon>
        <taxon>Pseudomonadati</taxon>
        <taxon>Pseudomonadota</taxon>
        <taxon>Alphaproteobacteria</taxon>
        <taxon>Hyphomicrobiales</taxon>
        <taxon>Methylobacteriaceae</taxon>
        <taxon>Methylobacterium</taxon>
    </lineage>
</organism>
<name>A0A0J6VWI7_9HYPH</name>
<dbReference type="PATRIC" id="fig|1187852.3.peg.4940"/>
<protein>
    <submittedName>
        <fullName evidence="2">Uncharacterized protein</fullName>
    </submittedName>
</protein>
<reference evidence="2 3" key="1">
    <citation type="submission" date="2015-03" db="EMBL/GenBank/DDBJ databases">
        <title>Genome sequencing of Methylobacterium tarhaniae DSM 25844.</title>
        <authorList>
            <person name="Chaudhry V."/>
            <person name="Patil P.B."/>
        </authorList>
    </citation>
    <scope>NUCLEOTIDE SEQUENCE [LARGE SCALE GENOMIC DNA]</scope>
    <source>
        <strain evidence="2 3">DSM 25844</strain>
    </source>
</reference>